<evidence type="ECO:0000313" key="6">
    <source>
        <dbReference type="Proteomes" id="UP000197781"/>
    </source>
</evidence>
<dbReference type="KEGG" id="bfm:BP422_01130"/>
<dbReference type="PANTHER" id="PTHR43391:SF14">
    <property type="entry name" value="DEHYDROGENASE_REDUCTASE SDR FAMILY PROTEIN 7-LIKE"/>
    <property type="match status" value="1"/>
</dbReference>
<organism evidence="5 6">
    <name type="scientific">Brevibacillus formosus</name>
    <dbReference type="NCBI Taxonomy" id="54913"/>
    <lineage>
        <taxon>Bacteria</taxon>
        <taxon>Bacillati</taxon>
        <taxon>Bacillota</taxon>
        <taxon>Bacilli</taxon>
        <taxon>Bacillales</taxon>
        <taxon>Paenibacillaceae</taxon>
        <taxon>Brevibacillus</taxon>
    </lineage>
</organism>
<sequence>MKLLNKVVVITGASRGLGLEMANVLAEEGAIVWATSRTAPHPNEIAHAEPGSVTNVQLDVTDEQSVLALFAQVQRLYGRLDVLVNNAGVGVFKPVEQTSLDEWENVFRTNVTGLFLCSREGYKAMKAHGGRIINISSVSGYIPIAENGVYGASKFAVQGFSQICNEEWKNDNVRVSTIFPGAVHTNMTEDRHFFDPSEMLVPKDVADTVLDIASRPLHVRIDEVKILPPKGVL</sequence>
<dbReference type="InterPro" id="IPR036291">
    <property type="entry name" value="NAD(P)-bd_dom_sf"/>
</dbReference>
<accession>A0A220MB90</accession>
<dbReference type="GO" id="GO:0008206">
    <property type="term" value="P:bile acid metabolic process"/>
    <property type="evidence" value="ECO:0007669"/>
    <property type="project" value="UniProtKB-ARBA"/>
</dbReference>
<dbReference type="Gene3D" id="3.40.50.720">
    <property type="entry name" value="NAD(P)-binding Rossmann-like Domain"/>
    <property type="match status" value="1"/>
</dbReference>
<reference evidence="5 6" key="1">
    <citation type="submission" date="2016-11" db="EMBL/GenBank/DDBJ databases">
        <authorList>
            <person name="Jaros S."/>
            <person name="Januszkiewicz K."/>
            <person name="Wedrychowicz H."/>
        </authorList>
    </citation>
    <scope>NUCLEOTIDE SEQUENCE [LARGE SCALE GENOMIC DNA]</scope>
    <source>
        <strain evidence="5 6">NF2</strain>
    </source>
</reference>
<evidence type="ECO:0000313" key="5">
    <source>
        <dbReference type="EMBL" id="ASJ52258.1"/>
    </source>
</evidence>
<evidence type="ECO:0000256" key="3">
    <source>
        <dbReference type="ARBA" id="ARBA00023002"/>
    </source>
</evidence>
<dbReference type="PRINTS" id="PR00081">
    <property type="entry name" value="GDHRDH"/>
</dbReference>
<comment type="similarity">
    <text evidence="1 4">Belongs to the short-chain dehydrogenases/reductases (SDR) family.</text>
</comment>
<dbReference type="GO" id="GO:0016491">
    <property type="term" value="F:oxidoreductase activity"/>
    <property type="evidence" value="ECO:0007669"/>
    <property type="project" value="UniProtKB-KW"/>
</dbReference>
<dbReference type="RefSeq" id="WP_088906180.1">
    <property type="nucleotide sequence ID" value="NZ_CP018145.1"/>
</dbReference>
<evidence type="ECO:0000256" key="2">
    <source>
        <dbReference type="ARBA" id="ARBA00022857"/>
    </source>
</evidence>
<name>A0A220MB90_9BACL</name>
<dbReference type="EMBL" id="CP018145">
    <property type="protein sequence ID" value="ASJ52258.1"/>
    <property type="molecule type" value="Genomic_DNA"/>
</dbReference>
<dbReference type="PRINTS" id="PR00080">
    <property type="entry name" value="SDRFAMILY"/>
</dbReference>
<dbReference type="PANTHER" id="PTHR43391">
    <property type="entry name" value="RETINOL DEHYDROGENASE-RELATED"/>
    <property type="match status" value="1"/>
</dbReference>
<evidence type="ECO:0000256" key="4">
    <source>
        <dbReference type="RuleBase" id="RU000363"/>
    </source>
</evidence>
<dbReference type="SUPFAM" id="SSF51735">
    <property type="entry name" value="NAD(P)-binding Rossmann-fold domains"/>
    <property type="match status" value="1"/>
</dbReference>
<dbReference type="InterPro" id="IPR002347">
    <property type="entry name" value="SDR_fam"/>
</dbReference>
<protein>
    <submittedName>
        <fullName evidence="5">Oxidoreductase</fullName>
    </submittedName>
</protein>
<dbReference type="AlphaFoldDB" id="A0A220MB90"/>
<proteinExistence type="inferred from homology"/>
<dbReference type="Proteomes" id="UP000197781">
    <property type="component" value="Chromosome"/>
</dbReference>
<gene>
    <name evidence="5" type="ORF">BP422_01130</name>
</gene>
<keyword evidence="2" id="KW-0521">NADP</keyword>
<keyword evidence="3" id="KW-0560">Oxidoreductase</keyword>
<dbReference type="FunFam" id="3.40.50.720:FF:000084">
    <property type="entry name" value="Short-chain dehydrogenase reductase"/>
    <property type="match status" value="1"/>
</dbReference>
<dbReference type="Pfam" id="PF00106">
    <property type="entry name" value="adh_short"/>
    <property type="match status" value="1"/>
</dbReference>
<dbReference type="CDD" id="cd05233">
    <property type="entry name" value="SDR_c"/>
    <property type="match status" value="1"/>
</dbReference>
<evidence type="ECO:0000256" key="1">
    <source>
        <dbReference type="ARBA" id="ARBA00006484"/>
    </source>
</evidence>